<dbReference type="Pfam" id="PF00005">
    <property type="entry name" value="ABC_tran"/>
    <property type="match status" value="1"/>
</dbReference>
<proteinExistence type="predicted"/>
<dbReference type="PANTHER" id="PTHR45772:SF9">
    <property type="entry name" value="CONSERVED COMPONENT OF ABC TRANSPORTER FOR NATURAL AMINO ACIDS"/>
    <property type="match status" value="1"/>
</dbReference>
<dbReference type="EMBL" id="FLUN01000001">
    <property type="protein sequence ID" value="SBW09453.1"/>
    <property type="molecule type" value="Genomic_DNA"/>
</dbReference>
<dbReference type="Pfam" id="PF12399">
    <property type="entry name" value="BCA_ABC_TP_C"/>
    <property type="match status" value="1"/>
</dbReference>
<dbReference type="CDD" id="cd03219">
    <property type="entry name" value="ABC_Mj1267_LivG_branched"/>
    <property type="match status" value="1"/>
</dbReference>
<reference evidence="5" key="1">
    <citation type="submission" date="2016-04" db="EMBL/GenBank/DDBJ databases">
        <authorList>
            <person name="Evans L.H."/>
            <person name="Alamgir A."/>
            <person name="Owens N."/>
            <person name="Weber N.D."/>
            <person name="Virtaneva K."/>
            <person name="Barbian K."/>
            <person name="Babar A."/>
            <person name="Rosenke K."/>
        </authorList>
    </citation>
    <scope>NUCLEOTIDE SEQUENCE</scope>
    <source>
        <strain evidence="5">86</strain>
    </source>
</reference>
<evidence type="ECO:0000256" key="3">
    <source>
        <dbReference type="ARBA" id="ARBA00022840"/>
    </source>
</evidence>
<dbReference type="GO" id="GO:0016887">
    <property type="term" value="F:ATP hydrolysis activity"/>
    <property type="evidence" value="ECO:0007669"/>
    <property type="project" value="InterPro"/>
</dbReference>
<dbReference type="InterPro" id="IPR003593">
    <property type="entry name" value="AAA+_ATPase"/>
</dbReference>
<dbReference type="GO" id="GO:0005524">
    <property type="term" value="F:ATP binding"/>
    <property type="evidence" value="ECO:0007669"/>
    <property type="project" value="UniProtKB-KW"/>
</dbReference>
<dbReference type="InterPro" id="IPR032823">
    <property type="entry name" value="BCA_ABC_TP_C"/>
</dbReference>
<evidence type="ECO:0000259" key="4">
    <source>
        <dbReference type="PROSITE" id="PS50893"/>
    </source>
</evidence>
<dbReference type="SMART" id="SM00382">
    <property type="entry name" value="AAA"/>
    <property type="match status" value="1"/>
</dbReference>
<evidence type="ECO:0000256" key="2">
    <source>
        <dbReference type="ARBA" id="ARBA00022741"/>
    </source>
</evidence>
<gene>
    <name evidence="5" type="primary">livG</name>
    <name evidence="5" type="ORF">KL86CLO1_12660</name>
</gene>
<dbReference type="InterPro" id="IPR003439">
    <property type="entry name" value="ABC_transporter-like_ATP-bd"/>
</dbReference>
<dbReference type="GO" id="GO:0005886">
    <property type="term" value="C:plasma membrane"/>
    <property type="evidence" value="ECO:0007669"/>
    <property type="project" value="TreeGrafter"/>
</dbReference>
<feature type="domain" description="ABC transporter" evidence="4">
    <location>
        <begin position="15"/>
        <end position="268"/>
    </location>
</feature>
<accession>A0A212KCQ2</accession>
<dbReference type="FunFam" id="3.40.50.300:FF:000421">
    <property type="entry name" value="Branched-chain amino acid ABC transporter ATP-binding protein"/>
    <property type="match status" value="1"/>
</dbReference>
<dbReference type="PANTHER" id="PTHR45772">
    <property type="entry name" value="CONSERVED COMPONENT OF ABC TRANSPORTER FOR NATURAL AMINO ACIDS-RELATED"/>
    <property type="match status" value="1"/>
</dbReference>
<dbReference type="Gene3D" id="3.40.50.300">
    <property type="entry name" value="P-loop containing nucleotide triphosphate hydrolases"/>
    <property type="match status" value="1"/>
</dbReference>
<keyword evidence="2" id="KW-0547">Nucleotide-binding</keyword>
<evidence type="ECO:0000313" key="5">
    <source>
        <dbReference type="EMBL" id="SBW09453.1"/>
    </source>
</evidence>
<protein>
    <submittedName>
        <fullName evidence="5">Leucine/isoleucine/valine transporter subunit ATP-binding component of ABC superfamily</fullName>
    </submittedName>
</protein>
<dbReference type="InterPro" id="IPR027417">
    <property type="entry name" value="P-loop_NTPase"/>
</dbReference>
<keyword evidence="1" id="KW-0813">Transport</keyword>
<sequence length="270" mass="30236">MAENLPVTLAPGQVLNISGLSIHFGGLKAVDDLSFHVNEKEIFGLIGPNGAGKTTVFNCITQFYTPNRGQVIFRNKNDQVLNLVGQPVHRIIRHGLVRTFQNVEVIKELSLIDNVLIGSHIDFKATIFEQALKLPRARREERDMRRKAEEILDFMGIGTLKDQLAGGQPYGVLKKVEMARTLMCEPKLIILDEPAAGLNDSETAELAQTIHSIRDKYHCTILLVEHDMRLVMTICDRICAISFGKFLACGTPEEIQRDKLVQEAYLGEEE</sequence>
<dbReference type="InterPro" id="IPR051120">
    <property type="entry name" value="ABC_AA/LPS_Transport"/>
</dbReference>
<dbReference type="SUPFAM" id="SSF52540">
    <property type="entry name" value="P-loop containing nucleoside triphosphate hydrolases"/>
    <property type="match status" value="1"/>
</dbReference>
<dbReference type="PROSITE" id="PS50893">
    <property type="entry name" value="ABC_TRANSPORTER_2"/>
    <property type="match status" value="1"/>
</dbReference>
<organism evidence="5">
    <name type="scientific">uncultured Eubacteriales bacterium</name>
    <dbReference type="NCBI Taxonomy" id="172733"/>
    <lineage>
        <taxon>Bacteria</taxon>
        <taxon>Bacillati</taxon>
        <taxon>Bacillota</taxon>
        <taxon>Clostridia</taxon>
        <taxon>Eubacteriales</taxon>
        <taxon>environmental samples</taxon>
    </lineage>
</organism>
<keyword evidence="3 5" id="KW-0067">ATP-binding</keyword>
<name>A0A212KCQ2_9FIRM</name>
<evidence type="ECO:0000256" key="1">
    <source>
        <dbReference type="ARBA" id="ARBA00022448"/>
    </source>
</evidence>
<dbReference type="AlphaFoldDB" id="A0A212KCQ2"/>